<sequence length="174" mass="19267">MHPVQSAWCAILFGFACFAAAINSSFAADHHFSIPLATDLRQDVVQAQHEGKPVIVFFTMPDCSYCHVIRQNYLAPLLKAADRNARPIIREVDLTSLQSLLRLDGERMTHKALSTSYHIRFAPTVIFLGAQGQQLAEPLVGGDTAGMYGAYFDQRLSTASQKMAAQIRTQVKEQ</sequence>
<keyword evidence="4" id="KW-1185">Reference proteome</keyword>
<dbReference type="InterPro" id="IPR036249">
    <property type="entry name" value="Thioredoxin-like_sf"/>
</dbReference>
<keyword evidence="1" id="KW-0732">Signal</keyword>
<dbReference type="RefSeq" id="WP_119771667.1">
    <property type="nucleotide sequence ID" value="NZ_QYUO01000003.1"/>
</dbReference>
<feature type="chain" id="PRO_5017190516" description="Thioredoxin-like fold domain-containing protein" evidence="1">
    <location>
        <begin position="28"/>
        <end position="174"/>
    </location>
</feature>
<comment type="caution">
    <text evidence="3">The sequence shown here is derived from an EMBL/GenBank/DDBJ whole genome shotgun (WGS) entry which is preliminary data.</text>
</comment>
<accession>A0A3A3FXH1</accession>
<name>A0A3A3FXH1_9BURK</name>
<proteinExistence type="predicted"/>
<reference evidence="4" key="1">
    <citation type="submission" date="2018-09" db="EMBL/GenBank/DDBJ databases">
        <authorList>
            <person name="Zhu H."/>
        </authorList>
    </citation>
    <scope>NUCLEOTIDE SEQUENCE [LARGE SCALE GENOMIC DNA]</scope>
    <source>
        <strain evidence="4">K1R23-30</strain>
    </source>
</reference>
<gene>
    <name evidence="3" type="ORF">D3871_24060</name>
</gene>
<dbReference type="Gene3D" id="3.40.30.10">
    <property type="entry name" value="Glutaredoxin"/>
    <property type="match status" value="1"/>
</dbReference>
<dbReference type="InterPro" id="IPR012336">
    <property type="entry name" value="Thioredoxin-like_fold"/>
</dbReference>
<feature type="signal peptide" evidence="1">
    <location>
        <begin position="1"/>
        <end position="27"/>
    </location>
</feature>
<protein>
    <recommendedName>
        <fullName evidence="2">Thioredoxin-like fold domain-containing protein</fullName>
    </recommendedName>
</protein>
<organism evidence="3 4">
    <name type="scientific">Noviherbaspirillum saxi</name>
    <dbReference type="NCBI Taxonomy" id="2320863"/>
    <lineage>
        <taxon>Bacteria</taxon>
        <taxon>Pseudomonadati</taxon>
        <taxon>Pseudomonadota</taxon>
        <taxon>Betaproteobacteria</taxon>
        <taxon>Burkholderiales</taxon>
        <taxon>Oxalobacteraceae</taxon>
        <taxon>Noviherbaspirillum</taxon>
    </lineage>
</organism>
<evidence type="ECO:0000313" key="4">
    <source>
        <dbReference type="Proteomes" id="UP000265955"/>
    </source>
</evidence>
<evidence type="ECO:0000313" key="3">
    <source>
        <dbReference type="EMBL" id="RJF91769.1"/>
    </source>
</evidence>
<feature type="domain" description="Thioredoxin-like fold" evidence="2">
    <location>
        <begin position="48"/>
        <end position="134"/>
    </location>
</feature>
<dbReference type="EMBL" id="QYUO01000003">
    <property type="protein sequence ID" value="RJF91769.1"/>
    <property type="molecule type" value="Genomic_DNA"/>
</dbReference>
<dbReference type="Pfam" id="PF13098">
    <property type="entry name" value="Thioredoxin_2"/>
    <property type="match status" value="1"/>
</dbReference>
<dbReference type="SUPFAM" id="SSF52833">
    <property type="entry name" value="Thioredoxin-like"/>
    <property type="match status" value="1"/>
</dbReference>
<dbReference type="Proteomes" id="UP000265955">
    <property type="component" value="Unassembled WGS sequence"/>
</dbReference>
<evidence type="ECO:0000256" key="1">
    <source>
        <dbReference type="SAM" id="SignalP"/>
    </source>
</evidence>
<evidence type="ECO:0000259" key="2">
    <source>
        <dbReference type="Pfam" id="PF13098"/>
    </source>
</evidence>
<dbReference type="OrthoDB" id="8561208at2"/>
<dbReference type="AlphaFoldDB" id="A0A3A3FXH1"/>